<protein>
    <submittedName>
        <fullName evidence="1">Uncharacterized protein</fullName>
    </submittedName>
</protein>
<dbReference type="AlphaFoldDB" id="A0AA35MD53"/>
<name>A0AA35MD53_9HYPO</name>
<comment type="caution">
    <text evidence="1">The sequence shown here is derived from an EMBL/GenBank/DDBJ whole genome shotgun (WGS) entry which is preliminary data.</text>
</comment>
<sequence length="147" mass="16883">MTQVPNQPRILSSPSPVEEAISMRDKFIVYQLHKEDAKISIEISELLLEKTRHEKEEEAHFGIQKLGSYLDVISDDGMPLSPYSGARQALIVLQEEIEKFSTKRSREYESETEALIAKQKRIKAQVELLTETECTFSASEHLKVYKE</sequence>
<reference evidence="1" key="1">
    <citation type="submission" date="2023-01" db="EMBL/GenBank/DDBJ databases">
        <authorList>
            <person name="Piombo E."/>
        </authorList>
    </citation>
    <scope>NUCLEOTIDE SEQUENCE</scope>
</reference>
<gene>
    <name evidence="1" type="ORF">CCHLO57077_00012176</name>
</gene>
<proteinExistence type="predicted"/>
<keyword evidence="2" id="KW-1185">Reference proteome</keyword>
<dbReference type="Proteomes" id="UP001160390">
    <property type="component" value="Unassembled WGS sequence"/>
</dbReference>
<accession>A0AA35MD53</accession>
<dbReference type="EMBL" id="CABFNP030001260">
    <property type="protein sequence ID" value="CAI6094782.1"/>
    <property type="molecule type" value="Genomic_DNA"/>
</dbReference>
<evidence type="ECO:0000313" key="1">
    <source>
        <dbReference type="EMBL" id="CAI6094782.1"/>
    </source>
</evidence>
<evidence type="ECO:0000313" key="2">
    <source>
        <dbReference type="Proteomes" id="UP001160390"/>
    </source>
</evidence>
<organism evidence="1 2">
    <name type="scientific">Clonostachys chloroleuca</name>
    <dbReference type="NCBI Taxonomy" id="1926264"/>
    <lineage>
        <taxon>Eukaryota</taxon>
        <taxon>Fungi</taxon>
        <taxon>Dikarya</taxon>
        <taxon>Ascomycota</taxon>
        <taxon>Pezizomycotina</taxon>
        <taxon>Sordariomycetes</taxon>
        <taxon>Hypocreomycetidae</taxon>
        <taxon>Hypocreales</taxon>
        <taxon>Bionectriaceae</taxon>
        <taxon>Clonostachys</taxon>
    </lineage>
</organism>